<evidence type="ECO:0000256" key="1">
    <source>
        <dbReference type="SAM" id="MobiDB-lite"/>
    </source>
</evidence>
<organism evidence="2 3">
    <name type="scientific">Rasamsonia emersonii (strain ATCC 16479 / CBS 393.64 / IMI 116815)</name>
    <dbReference type="NCBI Taxonomy" id="1408163"/>
    <lineage>
        <taxon>Eukaryota</taxon>
        <taxon>Fungi</taxon>
        <taxon>Dikarya</taxon>
        <taxon>Ascomycota</taxon>
        <taxon>Pezizomycotina</taxon>
        <taxon>Eurotiomycetes</taxon>
        <taxon>Eurotiomycetidae</taxon>
        <taxon>Eurotiales</taxon>
        <taxon>Trichocomaceae</taxon>
        <taxon>Rasamsonia</taxon>
    </lineage>
</organism>
<comment type="caution">
    <text evidence="2">The sequence shown here is derived from an EMBL/GenBank/DDBJ whole genome shotgun (WGS) entry which is preliminary data.</text>
</comment>
<feature type="region of interest" description="Disordered" evidence="1">
    <location>
        <begin position="1"/>
        <end position="20"/>
    </location>
</feature>
<feature type="compositionally biased region" description="Basic residues" evidence="1">
    <location>
        <begin position="1"/>
        <end position="13"/>
    </location>
</feature>
<proteinExistence type="predicted"/>
<dbReference type="GeneID" id="25317327"/>
<protein>
    <submittedName>
        <fullName evidence="2">Uncharacterized protein</fullName>
    </submittedName>
</protein>
<dbReference type="Proteomes" id="UP000053958">
    <property type="component" value="Unassembled WGS sequence"/>
</dbReference>
<evidence type="ECO:0000313" key="2">
    <source>
        <dbReference type="EMBL" id="KKA20981.1"/>
    </source>
</evidence>
<gene>
    <name evidence="2" type="ORF">T310_4980</name>
</gene>
<keyword evidence="3" id="KW-1185">Reference proteome</keyword>
<reference evidence="2 3" key="1">
    <citation type="submission" date="2015-04" db="EMBL/GenBank/DDBJ databases">
        <authorList>
            <person name="Heijne W.H."/>
            <person name="Fedorova N.D."/>
            <person name="Nierman W.C."/>
            <person name="Vollebregt A.W."/>
            <person name="Zhao Z."/>
            <person name="Wu L."/>
            <person name="Kumar M."/>
            <person name="Stam H."/>
            <person name="van den Berg M.A."/>
            <person name="Pel H.J."/>
        </authorList>
    </citation>
    <scope>NUCLEOTIDE SEQUENCE [LARGE SCALE GENOMIC DNA]</scope>
    <source>
        <strain evidence="2 3">CBS 393.64</strain>
    </source>
</reference>
<dbReference type="AlphaFoldDB" id="A0A0F4YT03"/>
<sequence length="121" mass="13850">MTDGRKKKPRPGHCSKLPKAASSRLRFETAELGLGPGRISACPLLEKKECLLLELQLLSSFPVQEKRERFRLVDCWSDRKKFSLESYSNLLAGERRRDIMQKKGLPSLYRNITLTNEVSSN</sequence>
<name>A0A0F4YT03_RASE3</name>
<dbReference type="RefSeq" id="XP_013327593.1">
    <property type="nucleotide sequence ID" value="XM_013472139.1"/>
</dbReference>
<accession>A0A0F4YT03</accession>
<evidence type="ECO:0000313" key="3">
    <source>
        <dbReference type="Proteomes" id="UP000053958"/>
    </source>
</evidence>
<dbReference type="EMBL" id="LASV01000213">
    <property type="protein sequence ID" value="KKA20981.1"/>
    <property type="molecule type" value="Genomic_DNA"/>
</dbReference>